<dbReference type="SUPFAM" id="SSF103506">
    <property type="entry name" value="Mitochondrial carrier"/>
    <property type="match status" value="1"/>
</dbReference>
<keyword evidence="4 6" id="KW-1133">Transmembrane helix</keyword>
<comment type="caution">
    <text evidence="7">The sequence shown here is derived from an EMBL/GenBank/DDBJ whole genome shotgun (WGS) entry which is preliminary data.</text>
</comment>
<dbReference type="GO" id="GO:0016020">
    <property type="term" value="C:membrane"/>
    <property type="evidence" value="ECO:0007669"/>
    <property type="project" value="UniProtKB-SubCell"/>
</dbReference>
<feature type="transmembrane region" description="Helical" evidence="6">
    <location>
        <begin position="249"/>
        <end position="269"/>
    </location>
</feature>
<dbReference type="OrthoDB" id="2896006at2759"/>
<feature type="transmembrane region" description="Helical" evidence="6">
    <location>
        <begin position="137"/>
        <end position="160"/>
    </location>
</feature>
<feature type="transmembrane region" description="Helical" evidence="6">
    <location>
        <begin position="35"/>
        <end position="56"/>
    </location>
</feature>
<keyword evidence="3" id="KW-0496">Mitochondrion</keyword>
<sequence>MHREVLHHLARRGYEAMSTTESRQTITADVSPLQMLPLILTGALFAFVLASIRYTLGGVVASLAMIEDRQTTLVETRTLAVDEKEDPDAPLDKARLIDEEVMVIHQTPLTSSIRNTLKHLTSIGGFRARWRGLGATLIYNLVHSLTVSFIAMFVAAFTGLPVVGRILANIAANVLLTRIHMVWTHTVISEPSSLSWSQRLSQTDRTMFRALALPTLVHSIAELATYGLPVAMFLFVGPEITSDRGNEQLLVRGASSLSAFILLNVLILLPATVTRTRIEASFLPEDTKTIVPFDRTFNGATNMIALDSRAGRRSLFIEAWRSFDMASRIRLVKFFVKEAAIELFFSVSATIAIGAQVFALGLTKDSVVVTMDGM</sequence>
<organism evidence="7 8">
    <name type="scientific">Aureobasidium melanogenum</name>
    <name type="common">Aureobasidium pullulans var. melanogenum</name>
    <dbReference type="NCBI Taxonomy" id="46634"/>
    <lineage>
        <taxon>Eukaryota</taxon>
        <taxon>Fungi</taxon>
        <taxon>Dikarya</taxon>
        <taxon>Ascomycota</taxon>
        <taxon>Pezizomycotina</taxon>
        <taxon>Dothideomycetes</taxon>
        <taxon>Dothideomycetidae</taxon>
        <taxon>Dothideales</taxon>
        <taxon>Saccotheciaceae</taxon>
        <taxon>Aureobasidium</taxon>
    </lineage>
</organism>
<evidence type="ECO:0000256" key="5">
    <source>
        <dbReference type="ARBA" id="ARBA00023136"/>
    </source>
</evidence>
<evidence type="ECO:0000256" key="2">
    <source>
        <dbReference type="ARBA" id="ARBA00022692"/>
    </source>
</evidence>
<evidence type="ECO:0000313" key="8">
    <source>
        <dbReference type="Proteomes" id="UP000767238"/>
    </source>
</evidence>
<evidence type="ECO:0000256" key="4">
    <source>
        <dbReference type="ARBA" id="ARBA00022989"/>
    </source>
</evidence>
<dbReference type="EMBL" id="JAHFYH010000038">
    <property type="protein sequence ID" value="KAH0220324.1"/>
    <property type="molecule type" value="Genomic_DNA"/>
</dbReference>
<evidence type="ECO:0000256" key="6">
    <source>
        <dbReference type="SAM" id="Phobius"/>
    </source>
</evidence>
<protein>
    <submittedName>
        <fullName evidence="7">Uncharacterized protein</fullName>
    </submittedName>
</protein>
<feature type="non-terminal residue" evidence="7">
    <location>
        <position position="374"/>
    </location>
</feature>
<evidence type="ECO:0000256" key="1">
    <source>
        <dbReference type="ARBA" id="ARBA00004370"/>
    </source>
</evidence>
<name>A0A9P8GDZ8_AURME</name>
<dbReference type="AlphaFoldDB" id="A0A9P8GDZ8"/>
<comment type="subcellular location">
    <subcellularLocation>
        <location evidence="1">Membrane</location>
    </subcellularLocation>
</comment>
<reference evidence="7" key="1">
    <citation type="journal article" date="2021" name="J Fungi (Basel)">
        <title>Virulence traits and population genomics of the black yeast Aureobasidium melanogenum.</title>
        <authorList>
            <person name="Cernosa A."/>
            <person name="Sun X."/>
            <person name="Gostincar C."/>
            <person name="Fang C."/>
            <person name="Gunde-Cimerman N."/>
            <person name="Song Z."/>
        </authorList>
    </citation>
    <scope>NUCLEOTIDE SEQUENCE</scope>
    <source>
        <strain evidence="7">EXF-8016</strain>
    </source>
</reference>
<evidence type="ECO:0000256" key="3">
    <source>
        <dbReference type="ARBA" id="ARBA00022792"/>
    </source>
</evidence>
<reference evidence="7" key="2">
    <citation type="submission" date="2021-08" db="EMBL/GenBank/DDBJ databases">
        <authorList>
            <person name="Gostincar C."/>
            <person name="Sun X."/>
            <person name="Song Z."/>
            <person name="Gunde-Cimerman N."/>
        </authorList>
    </citation>
    <scope>NUCLEOTIDE SEQUENCE</scope>
    <source>
        <strain evidence="7">EXF-8016</strain>
    </source>
</reference>
<keyword evidence="2 6" id="KW-0812">Transmembrane</keyword>
<dbReference type="InterPro" id="IPR023395">
    <property type="entry name" value="MCP_dom_sf"/>
</dbReference>
<gene>
    <name evidence="7" type="ORF">KCV03_g5583</name>
</gene>
<keyword evidence="3" id="KW-0999">Mitochondrion inner membrane</keyword>
<evidence type="ECO:0000313" key="7">
    <source>
        <dbReference type="EMBL" id="KAH0220324.1"/>
    </source>
</evidence>
<accession>A0A9P8GDZ8</accession>
<feature type="transmembrane region" description="Helical" evidence="6">
    <location>
        <begin position="210"/>
        <end position="237"/>
    </location>
</feature>
<keyword evidence="5 6" id="KW-0472">Membrane</keyword>
<proteinExistence type="predicted"/>
<feature type="transmembrane region" description="Helical" evidence="6">
    <location>
        <begin position="339"/>
        <end position="362"/>
    </location>
</feature>
<dbReference type="Proteomes" id="UP000767238">
    <property type="component" value="Unassembled WGS sequence"/>
</dbReference>